<evidence type="ECO:0000313" key="3">
    <source>
        <dbReference type="EMBL" id="KAF7295739.1"/>
    </source>
</evidence>
<dbReference type="Proteomes" id="UP000613580">
    <property type="component" value="Unassembled WGS sequence"/>
</dbReference>
<feature type="transmembrane region" description="Helical" evidence="2">
    <location>
        <begin position="183"/>
        <end position="206"/>
    </location>
</feature>
<evidence type="ECO:0000256" key="2">
    <source>
        <dbReference type="SAM" id="Phobius"/>
    </source>
</evidence>
<name>A0A8H6VVQ4_MYCCL</name>
<keyword evidence="2" id="KW-0472">Membrane</keyword>
<evidence type="ECO:0000313" key="4">
    <source>
        <dbReference type="Proteomes" id="UP000613580"/>
    </source>
</evidence>
<comment type="caution">
    <text evidence="3">The sequence shown here is derived from an EMBL/GenBank/DDBJ whole genome shotgun (WGS) entry which is preliminary data.</text>
</comment>
<keyword evidence="2" id="KW-0812">Transmembrane</keyword>
<protein>
    <submittedName>
        <fullName evidence="3">Uncharacterized protein</fullName>
    </submittedName>
</protein>
<evidence type="ECO:0000256" key="1">
    <source>
        <dbReference type="SAM" id="MobiDB-lite"/>
    </source>
</evidence>
<proteinExistence type="predicted"/>
<keyword evidence="2" id="KW-1133">Transmembrane helix</keyword>
<feature type="region of interest" description="Disordered" evidence="1">
    <location>
        <begin position="308"/>
        <end position="337"/>
    </location>
</feature>
<feature type="transmembrane region" description="Helical" evidence="2">
    <location>
        <begin position="20"/>
        <end position="40"/>
    </location>
</feature>
<reference evidence="3" key="1">
    <citation type="submission" date="2020-05" db="EMBL/GenBank/DDBJ databases">
        <title>Mycena genomes resolve the evolution of fungal bioluminescence.</title>
        <authorList>
            <person name="Tsai I.J."/>
        </authorList>
    </citation>
    <scope>NUCLEOTIDE SEQUENCE</scope>
    <source>
        <strain evidence="3">110903Hualien_Pintung</strain>
    </source>
</reference>
<feature type="transmembrane region" description="Helical" evidence="2">
    <location>
        <begin position="152"/>
        <end position="177"/>
    </location>
</feature>
<accession>A0A8H6VVQ4</accession>
<feature type="transmembrane region" description="Helical" evidence="2">
    <location>
        <begin position="97"/>
        <end position="116"/>
    </location>
</feature>
<gene>
    <name evidence="3" type="ORF">HMN09_01116200</name>
</gene>
<keyword evidence="4" id="KW-1185">Reference proteome</keyword>
<organism evidence="3 4">
    <name type="scientific">Mycena chlorophos</name>
    <name type="common">Agaric fungus</name>
    <name type="synonym">Agaricus chlorophos</name>
    <dbReference type="NCBI Taxonomy" id="658473"/>
    <lineage>
        <taxon>Eukaryota</taxon>
        <taxon>Fungi</taxon>
        <taxon>Dikarya</taxon>
        <taxon>Basidiomycota</taxon>
        <taxon>Agaricomycotina</taxon>
        <taxon>Agaricomycetes</taxon>
        <taxon>Agaricomycetidae</taxon>
        <taxon>Agaricales</taxon>
        <taxon>Marasmiineae</taxon>
        <taxon>Mycenaceae</taxon>
        <taxon>Mycena</taxon>
    </lineage>
</organism>
<dbReference type="AlphaFoldDB" id="A0A8H6VVQ4"/>
<feature type="compositionally biased region" description="Pro residues" evidence="1">
    <location>
        <begin position="326"/>
        <end position="337"/>
    </location>
</feature>
<dbReference type="EMBL" id="JACAZE010000018">
    <property type="protein sequence ID" value="KAF7295739.1"/>
    <property type="molecule type" value="Genomic_DNA"/>
</dbReference>
<sequence>MEAGRPSLSRRVGGAARVPIILASFLFFLTTTAAFIISVYRTFQGLVLYKAGADAYPIGVIDGSVTAETVSFALALTIGDFMILYRLWAVWRTPSVIILPTLSIIGLFTGIAYRIISTAKFSKGLVSLSGERSTMVQLSLRAKSLYLRISQYFLAIFVESAAAHTAWTVIFTVLHLLDLNIQMAILFTVPSVLGCANALITCRVALGRAAEVHAEGSSATRNHSIRFAPARTGTGSAETHTVQEGELGQGIKMEDGGFPMGEAMRRLELQDDDVVVVFVAKSGVADTREGYGEGGSYMRTWAISVAVSSSSSPSARPSPSRYPHAVRPPDPPIVSYA</sequence>
<feature type="compositionally biased region" description="Low complexity" evidence="1">
    <location>
        <begin position="308"/>
        <end position="321"/>
    </location>
</feature>
<dbReference type="OrthoDB" id="3250682at2759"/>